<keyword evidence="2 5" id="KW-0808">Transferase</keyword>
<sequence>MRKVIISLAPVEAGKPVNKEALVEDVVKSAEAGAAMCHLHCRRPDGTLTPDTAELVDTFERIAERTDLVIQASTGGVSDMNIEQRCRPLDYWRVESASLNGGTTNLGEAVYINSFEDIRYCAGAVYERGIIPEIEVFDIGMIYNIRMTKEQVPYRNPVLYNLVFGHKGGMQPNMECLTAFRAAVPPDAIWGVTHYGRDNWEFLAAAIAMGAAVVRIGFEDSRYLAPKKEAAYNYQEVEKLVSLIRAMDLEEATPEEARKIMRTLPRKKG</sequence>
<dbReference type="EMBL" id="OFSM01000018">
    <property type="protein sequence ID" value="SOY30711.1"/>
    <property type="molecule type" value="Genomic_DNA"/>
</dbReference>
<evidence type="ECO:0000256" key="2">
    <source>
        <dbReference type="ARBA" id="ARBA00022679"/>
    </source>
</evidence>
<dbReference type="InterPro" id="IPR013785">
    <property type="entry name" value="Aldolase_TIM"/>
</dbReference>
<dbReference type="GO" id="GO:0046872">
    <property type="term" value="F:metal ion binding"/>
    <property type="evidence" value="ECO:0007669"/>
    <property type="project" value="UniProtKB-KW"/>
</dbReference>
<organism evidence="5 6">
    <name type="scientific">Acetatifactor muris</name>
    <dbReference type="NCBI Taxonomy" id="879566"/>
    <lineage>
        <taxon>Bacteria</taxon>
        <taxon>Bacillati</taxon>
        <taxon>Bacillota</taxon>
        <taxon>Clostridia</taxon>
        <taxon>Lachnospirales</taxon>
        <taxon>Lachnospiraceae</taxon>
        <taxon>Acetatifactor</taxon>
    </lineage>
</organism>
<reference evidence="5 6" key="1">
    <citation type="submission" date="2018-01" db="EMBL/GenBank/DDBJ databases">
        <authorList>
            <person name="Gaut B.S."/>
            <person name="Morton B.R."/>
            <person name="Clegg M.T."/>
            <person name="Duvall M.R."/>
        </authorList>
    </citation>
    <scope>NUCLEOTIDE SEQUENCE [LARGE SCALE GENOMIC DNA]</scope>
    <source>
        <strain evidence="5">GP69</strain>
    </source>
</reference>
<proteinExistence type="predicted"/>
<keyword evidence="4" id="KW-0862">Zinc</keyword>
<evidence type="ECO:0000313" key="6">
    <source>
        <dbReference type="Proteomes" id="UP000236311"/>
    </source>
</evidence>
<dbReference type="AlphaFoldDB" id="A0A2K4ZJR2"/>
<evidence type="ECO:0000256" key="1">
    <source>
        <dbReference type="ARBA" id="ARBA00001947"/>
    </source>
</evidence>
<dbReference type="PANTHER" id="PTHR37418:SF2">
    <property type="entry name" value="3-KETO-5-AMINOHEXANOATE CLEAVAGE ENZYME"/>
    <property type="match status" value="1"/>
</dbReference>
<comment type="cofactor">
    <cofactor evidence="1">
        <name>Zn(2+)</name>
        <dbReference type="ChEBI" id="CHEBI:29105"/>
    </cofactor>
</comment>
<dbReference type="Proteomes" id="UP000236311">
    <property type="component" value="Unassembled WGS sequence"/>
</dbReference>
<dbReference type="InterPro" id="IPR008567">
    <property type="entry name" value="BKACE"/>
</dbReference>
<gene>
    <name evidence="5" type="primary">kce</name>
    <name evidence="5" type="ORF">AMURIS_03442</name>
</gene>
<dbReference type="EC" id="2.-.-.-" evidence="5"/>
<dbReference type="Gene3D" id="3.20.20.70">
    <property type="entry name" value="Aldolase class I"/>
    <property type="match status" value="1"/>
</dbReference>
<dbReference type="RefSeq" id="WP_103240755.1">
    <property type="nucleotide sequence ID" value="NZ_CANRXC010000081.1"/>
</dbReference>
<evidence type="ECO:0000256" key="3">
    <source>
        <dbReference type="ARBA" id="ARBA00022723"/>
    </source>
</evidence>
<dbReference type="Pfam" id="PF05853">
    <property type="entry name" value="BKACE"/>
    <property type="match status" value="1"/>
</dbReference>
<dbReference type="GO" id="GO:0043720">
    <property type="term" value="F:3-keto-5-aminohexanoate cleavage activity"/>
    <property type="evidence" value="ECO:0007669"/>
    <property type="project" value="InterPro"/>
</dbReference>
<dbReference type="PANTHER" id="PTHR37418">
    <property type="entry name" value="3-KETO-5-AMINOHEXANOATE CLEAVAGE ENZYME-RELATED"/>
    <property type="match status" value="1"/>
</dbReference>
<accession>A0A2K4ZJR2</accession>
<keyword evidence="3" id="KW-0479">Metal-binding</keyword>
<dbReference type="OrthoDB" id="63399at2"/>
<evidence type="ECO:0000313" key="5">
    <source>
        <dbReference type="EMBL" id="SOY30711.1"/>
    </source>
</evidence>
<protein>
    <submittedName>
        <fullName evidence="5">3-keto-5-aminohexanoate cleavage enzyme</fullName>
        <ecNumber evidence="5">2.-.-.-</ecNumber>
    </submittedName>
</protein>
<keyword evidence="6" id="KW-1185">Reference proteome</keyword>
<evidence type="ECO:0000256" key="4">
    <source>
        <dbReference type="ARBA" id="ARBA00022833"/>
    </source>
</evidence>
<name>A0A2K4ZJR2_9FIRM</name>